<comment type="caution">
    <text evidence="2">The sequence shown here is derived from an EMBL/GenBank/DDBJ whole genome shotgun (WGS) entry which is preliminary data.</text>
</comment>
<dbReference type="EMBL" id="JYFN01000004">
    <property type="protein sequence ID" value="KJE24733.1"/>
    <property type="molecule type" value="Genomic_DNA"/>
</dbReference>
<evidence type="ECO:0000313" key="3">
    <source>
        <dbReference type="Proteomes" id="UP000032545"/>
    </source>
</evidence>
<sequence length="96" mass="9964">MELVRVGSDDHIVLTCAECGEERPFEQPPCADGHGADCPEWACTECGAAVLVGPVQPGGEVPPVARSAAHPRAGRETGAGARDHRGRERAAARIPA</sequence>
<evidence type="ECO:0000313" key="2">
    <source>
        <dbReference type="EMBL" id="KJE24733.1"/>
    </source>
</evidence>
<dbReference type="AlphaFoldDB" id="A0A0D8BKH6"/>
<feature type="region of interest" description="Disordered" evidence="1">
    <location>
        <begin position="59"/>
        <end position="96"/>
    </location>
</feature>
<gene>
    <name evidence="2" type="ORF">FF36_00736</name>
</gene>
<protein>
    <submittedName>
        <fullName evidence="2">Uncharacterized protein</fullName>
    </submittedName>
</protein>
<feature type="compositionally biased region" description="Basic and acidic residues" evidence="1">
    <location>
        <begin position="81"/>
        <end position="96"/>
    </location>
</feature>
<reference evidence="3" key="1">
    <citation type="submission" date="2015-02" db="EMBL/GenBank/DDBJ databases">
        <title>Draft Genome of Frankia sp. CpI1-S.</title>
        <authorList>
            <person name="Oshone R.T."/>
            <person name="Ngom M."/>
            <person name="Ghodhbane-Gtari F."/>
            <person name="Gtari M."/>
            <person name="Morris K."/>
            <person name="Thomas K."/>
            <person name="Sen A."/>
            <person name="Tisa L.S."/>
        </authorList>
    </citation>
    <scope>NUCLEOTIDE SEQUENCE [LARGE SCALE GENOMIC DNA]</scope>
    <source>
        <strain evidence="3">CpI1-S</strain>
    </source>
</reference>
<accession>A0A0D8BKH6</accession>
<dbReference type="Proteomes" id="UP000032545">
    <property type="component" value="Unassembled WGS sequence"/>
</dbReference>
<evidence type="ECO:0000256" key="1">
    <source>
        <dbReference type="SAM" id="MobiDB-lite"/>
    </source>
</evidence>
<dbReference type="RefSeq" id="WP_044883538.1">
    <property type="nucleotide sequence ID" value="NZ_JYFN01000004.1"/>
</dbReference>
<dbReference type="PATRIC" id="fig|1502723.3.peg.3306"/>
<organism evidence="2 3">
    <name type="scientific">Frankia torreyi</name>
    <dbReference type="NCBI Taxonomy" id="1856"/>
    <lineage>
        <taxon>Bacteria</taxon>
        <taxon>Bacillati</taxon>
        <taxon>Actinomycetota</taxon>
        <taxon>Actinomycetes</taxon>
        <taxon>Frankiales</taxon>
        <taxon>Frankiaceae</taxon>
        <taxon>Frankia</taxon>
    </lineage>
</organism>
<keyword evidence="3" id="KW-1185">Reference proteome</keyword>
<proteinExistence type="predicted"/>
<name>A0A0D8BKH6_9ACTN</name>
<dbReference type="OrthoDB" id="3831322at2"/>
<reference evidence="2 3" key="2">
    <citation type="journal article" date="2016" name="Genome Announc.">
        <title>Permanent Draft Genome Sequences for Two Variants of Frankia sp. Strain CpI1, the First Frankia Strain Isolated from Root Nodules of Comptonia peregrina.</title>
        <authorList>
            <person name="Oshone R."/>
            <person name="Hurst S.G.IV."/>
            <person name="Abebe-Akele F."/>
            <person name="Simpson S."/>
            <person name="Morris K."/>
            <person name="Thomas W.K."/>
            <person name="Tisa L.S."/>
        </authorList>
    </citation>
    <scope>NUCLEOTIDE SEQUENCE [LARGE SCALE GENOMIC DNA]</scope>
    <source>
        <strain evidence="3">CpI1-S</strain>
    </source>
</reference>